<dbReference type="SUPFAM" id="SSF47413">
    <property type="entry name" value="lambda repressor-like DNA-binding domains"/>
    <property type="match status" value="1"/>
</dbReference>
<dbReference type="GO" id="GO:0000976">
    <property type="term" value="F:transcription cis-regulatory region binding"/>
    <property type="evidence" value="ECO:0007669"/>
    <property type="project" value="TreeGrafter"/>
</dbReference>
<dbReference type="InterPro" id="IPR000843">
    <property type="entry name" value="HTH_LacI"/>
</dbReference>
<dbReference type="AlphaFoldDB" id="A0AB73SXY0"/>
<dbReference type="SUPFAM" id="SSF53822">
    <property type="entry name" value="Periplasmic binding protein-like I"/>
    <property type="match status" value="1"/>
</dbReference>
<dbReference type="Gene3D" id="3.40.50.2300">
    <property type="match status" value="2"/>
</dbReference>
<dbReference type="InterPro" id="IPR010982">
    <property type="entry name" value="Lambda_DNA-bd_dom_sf"/>
</dbReference>
<dbReference type="PRINTS" id="PR00036">
    <property type="entry name" value="HTHLACI"/>
</dbReference>
<name>A0AB73SXY0_9FIRM</name>
<dbReference type="RefSeq" id="WP_109748718.1">
    <property type="nucleotide sequence ID" value="NZ_CABJAT010000014.1"/>
</dbReference>
<keyword evidence="2" id="KW-0238">DNA-binding</keyword>
<evidence type="ECO:0000256" key="3">
    <source>
        <dbReference type="ARBA" id="ARBA00023163"/>
    </source>
</evidence>
<comment type="caution">
    <text evidence="5">The sequence shown here is derived from an EMBL/GenBank/DDBJ whole genome shotgun (WGS) entry which is preliminary data.</text>
</comment>
<dbReference type="PANTHER" id="PTHR30146">
    <property type="entry name" value="LACI-RELATED TRANSCRIPTIONAL REPRESSOR"/>
    <property type="match status" value="1"/>
</dbReference>
<organism evidence="5 6">
    <name type="scientific">Murimonas intestini</name>
    <dbReference type="NCBI Taxonomy" id="1337051"/>
    <lineage>
        <taxon>Bacteria</taxon>
        <taxon>Bacillati</taxon>
        <taxon>Bacillota</taxon>
        <taxon>Clostridia</taxon>
        <taxon>Lachnospirales</taxon>
        <taxon>Lachnospiraceae</taxon>
        <taxon>Murimonas</taxon>
    </lineage>
</organism>
<gene>
    <name evidence="5" type="ORF">C7383_12119</name>
</gene>
<dbReference type="GO" id="GO:0003700">
    <property type="term" value="F:DNA-binding transcription factor activity"/>
    <property type="evidence" value="ECO:0007669"/>
    <property type="project" value="TreeGrafter"/>
</dbReference>
<protein>
    <submittedName>
        <fullName evidence="5">LacI family transcriptional regulator</fullName>
    </submittedName>
</protein>
<evidence type="ECO:0000313" key="6">
    <source>
        <dbReference type="Proteomes" id="UP000245412"/>
    </source>
</evidence>
<accession>A0AB73SXY0</accession>
<evidence type="ECO:0000256" key="1">
    <source>
        <dbReference type="ARBA" id="ARBA00023015"/>
    </source>
</evidence>
<dbReference type="PANTHER" id="PTHR30146:SF109">
    <property type="entry name" value="HTH-TYPE TRANSCRIPTIONAL REGULATOR GALS"/>
    <property type="match status" value="1"/>
</dbReference>
<proteinExistence type="predicted"/>
<evidence type="ECO:0000256" key="2">
    <source>
        <dbReference type="ARBA" id="ARBA00023125"/>
    </source>
</evidence>
<dbReference type="Gene3D" id="1.10.260.40">
    <property type="entry name" value="lambda repressor-like DNA-binding domains"/>
    <property type="match status" value="1"/>
</dbReference>
<dbReference type="InterPro" id="IPR028082">
    <property type="entry name" value="Peripla_BP_I"/>
</dbReference>
<keyword evidence="3" id="KW-0804">Transcription</keyword>
<reference evidence="5 6" key="1">
    <citation type="submission" date="2018-05" db="EMBL/GenBank/DDBJ databases">
        <authorList>
            <person name="Goeker M."/>
            <person name="Huntemann M."/>
            <person name="Clum A."/>
            <person name="Pillay M."/>
            <person name="Palaniappan K."/>
            <person name="Varghese N."/>
            <person name="Mikhailova N."/>
            <person name="Stamatis D."/>
            <person name="Reddy T."/>
            <person name="Daum C."/>
            <person name="Shapiro N."/>
            <person name="Ivanova N."/>
            <person name="Kyrpides N."/>
            <person name="Woyke T."/>
        </authorList>
    </citation>
    <scope>NUCLEOTIDE SEQUENCE [LARGE SCALE GENOMIC DNA]</scope>
    <source>
        <strain evidence="5 6">DSM 26524</strain>
    </source>
</reference>
<dbReference type="PROSITE" id="PS50932">
    <property type="entry name" value="HTH_LACI_2"/>
    <property type="match status" value="1"/>
</dbReference>
<keyword evidence="6" id="KW-1185">Reference proteome</keyword>
<dbReference type="CDD" id="cd01392">
    <property type="entry name" value="HTH_LacI"/>
    <property type="match status" value="1"/>
</dbReference>
<dbReference type="Proteomes" id="UP000245412">
    <property type="component" value="Unassembled WGS sequence"/>
</dbReference>
<dbReference type="SMART" id="SM00354">
    <property type="entry name" value="HTH_LACI"/>
    <property type="match status" value="1"/>
</dbReference>
<dbReference type="CDD" id="cd06267">
    <property type="entry name" value="PBP1_LacI_sugar_binding-like"/>
    <property type="match status" value="1"/>
</dbReference>
<evidence type="ECO:0000259" key="4">
    <source>
        <dbReference type="PROSITE" id="PS50932"/>
    </source>
</evidence>
<feature type="domain" description="HTH lacI-type" evidence="4">
    <location>
        <begin position="1"/>
        <end position="55"/>
    </location>
</feature>
<dbReference type="EMBL" id="QGGY01000021">
    <property type="protein sequence ID" value="PWJ72154.1"/>
    <property type="molecule type" value="Genomic_DNA"/>
</dbReference>
<sequence>MNIYDISKKAGVSIATVSRVLNGSGKVSERTRQKVLSVIEETGYTPNVFARSLGLNTMKTIGILSADSSDTFLANAIYYLEQELRRHGYDSLLCCTGYEHDAKEKYLSLLLSKRVDAVILAGSSFIEKNAKQNQYILDAAGDVPIIIVNGYLKGDNIYCSLCDDEQAIYRVTSKLLQSGRTSPVYLYRSLSYSGRHKLAGYKRACADHGLSPDKIKSCCFSADILSVRDLLLNDREFQNHDVFITSDDDMGISVLKYAQASGRSVPDDLCITGYNNSKMGICCEPELTTVDNRLEFSCTNAVSMLMQVLDQKTVPSKTMITGEIIARGTTDTVF</sequence>
<evidence type="ECO:0000313" key="5">
    <source>
        <dbReference type="EMBL" id="PWJ72154.1"/>
    </source>
</evidence>
<dbReference type="Pfam" id="PF00356">
    <property type="entry name" value="LacI"/>
    <property type="match status" value="1"/>
</dbReference>
<keyword evidence="1" id="KW-0805">Transcription regulation</keyword>
<dbReference type="InterPro" id="IPR001761">
    <property type="entry name" value="Peripla_BP/Lac1_sug-bd_dom"/>
</dbReference>
<dbReference type="Pfam" id="PF00532">
    <property type="entry name" value="Peripla_BP_1"/>
    <property type="match status" value="1"/>
</dbReference>